<evidence type="ECO:0000259" key="3">
    <source>
        <dbReference type="Pfam" id="PF07687"/>
    </source>
</evidence>
<evidence type="ECO:0000313" key="5">
    <source>
        <dbReference type="Proteomes" id="UP001519332"/>
    </source>
</evidence>
<gene>
    <name evidence="4" type="ORF">JOF56_008909</name>
</gene>
<dbReference type="SUPFAM" id="SSF53187">
    <property type="entry name" value="Zn-dependent exopeptidases"/>
    <property type="match status" value="1"/>
</dbReference>
<dbReference type="GO" id="GO:0050538">
    <property type="term" value="F:N-carbamoyl-L-amino-acid hydrolase activity"/>
    <property type="evidence" value="ECO:0007669"/>
    <property type="project" value="UniProtKB-EC"/>
</dbReference>
<dbReference type="NCBIfam" id="TIGR01879">
    <property type="entry name" value="hydantase"/>
    <property type="match status" value="1"/>
</dbReference>
<dbReference type="Pfam" id="PF01546">
    <property type="entry name" value="Peptidase_M20"/>
    <property type="match status" value="1"/>
</dbReference>
<comment type="similarity">
    <text evidence="1">Belongs to the peptidase M20 family.</text>
</comment>
<dbReference type="InterPro" id="IPR036264">
    <property type="entry name" value="Bact_exopeptidase_dim_dom"/>
</dbReference>
<comment type="caution">
    <text evidence="4">The sequence shown here is derived from an EMBL/GenBank/DDBJ whole genome shotgun (WGS) entry which is preliminary data.</text>
</comment>
<dbReference type="SUPFAM" id="SSF55031">
    <property type="entry name" value="Bacterial exopeptidase dimerisation domain"/>
    <property type="match status" value="1"/>
</dbReference>
<dbReference type="Gene3D" id="3.30.70.360">
    <property type="match status" value="1"/>
</dbReference>
<proteinExistence type="inferred from homology"/>
<accession>A0ABS4TX09</accession>
<dbReference type="PANTHER" id="PTHR32494:SF5">
    <property type="entry name" value="ALLANTOATE AMIDOHYDROLASE"/>
    <property type="match status" value="1"/>
</dbReference>
<name>A0ABS4TX09_9PSEU</name>
<dbReference type="InterPro" id="IPR010158">
    <property type="entry name" value="Amidase_Cbmase"/>
</dbReference>
<dbReference type="Proteomes" id="UP001519332">
    <property type="component" value="Unassembled WGS sequence"/>
</dbReference>
<dbReference type="Pfam" id="PF07687">
    <property type="entry name" value="M20_dimer"/>
    <property type="match status" value="1"/>
</dbReference>
<evidence type="ECO:0000256" key="2">
    <source>
        <dbReference type="ARBA" id="ARBA00022801"/>
    </source>
</evidence>
<protein>
    <submittedName>
        <fullName evidence="4">N-carbamoyl-L-amino-acid hydrolase</fullName>
        <ecNumber evidence="4">3.5.1.87</ecNumber>
    </submittedName>
</protein>
<evidence type="ECO:0000313" key="4">
    <source>
        <dbReference type="EMBL" id="MBP2328524.1"/>
    </source>
</evidence>
<dbReference type="Gene3D" id="3.40.630.10">
    <property type="entry name" value="Zn peptidases"/>
    <property type="match status" value="1"/>
</dbReference>
<dbReference type="CDD" id="cd03884">
    <property type="entry name" value="M20_bAS"/>
    <property type="match status" value="1"/>
</dbReference>
<feature type="domain" description="Peptidase M20 dimerisation" evidence="3">
    <location>
        <begin position="234"/>
        <end position="326"/>
    </location>
</feature>
<sequence length="429" mass="45219">MSAPTNRSLARPTDDAPHVDSAQLLSVLAEISRIGARTGAGITRTGLGPEEAQARAYLAERYRREGLAARTDPAGNLIVRRREADPAKPVLLLGSHVDTVVHGGRLDGTYGVVAACEVVRVLARQGMESAYEPVAVAFSNEEGARFPYPFFGSLGLTGQLDIACATTMTDRDGTALSTALRAAGGDLDMIEAAAWPDGSIAGYLELHIEQGPVLEDRNIPIGVVEAITGRTIIDITVQGVQGHAGTTPMSLRRDALVAAAQVVLAVQRLATTRGLCAVSTVGCLDGEPNVTNVIPGMVRLTAEIRDGRAERLRAAERALVAELSALGSATGTRIDMDLRPVTRPTQTDHRLREAVATAADDLGLTHLEMFSGAGHDAQIVARSAPIGMVFVPSRGGISHAPQEHTDDDLLVAGADTLLHAALRLVTERW</sequence>
<reference evidence="4 5" key="1">
    <citation type="submission" date="2021-03" db="EMBL/GenBank/DDBJ databases">
        <title>Sequencing the genomes of 1000 actinobacteria strains.</title>
        <authorList>
            <person name="Klenk H.-P."/>
        </authorList>
    </citation>
    <scope>NUCLEOTIDE SEQUENCE [LARGE SCALE GENOMIC DNA]</scope>
    <source>
        <strain evidence="4 5">DSM 46670</strain>
    </source>
</reference>
<dbReference type="EC" id="3.5.1.87" evidence="4"/>
<dbReference type="NCBIfam" id="NF006771">
    <property type="entry name" value="PRK09290.1-5"/>
    <property type="match status" value="1"/>
</dbReference>
<keyword evidence="5" id="KW-1185">Reference proteome</keyword>
<dbReference type="PIRSF" id="PIRSF001235">
    <property type="entry name" value="Amidase_carbamoylase"/>
    <property type="match status" value="1"/>
</dbReference>
<organism evidence="4 5">
    <name type="scientific">Kibdelosporangium banguiense</name>
    <dbReference type="NCBI Taxonomy" id="1365924"/>
    <lineage>
        <taxon>Bacteria</taxon>
        <taxon>Bacillati</taxon>
        <taxon>Actinomycetota</taxon>
        <taxon>Actinomycetes</taxon>
        <taxon>Pseudonocardiales</taxon>
        <taxon>Pseudonocardiaceae</taxon>
        <taxon>Kibdelosporangium</taxon>
    </lineage>
</organism>
<dbReference type="RefSeq" id="WP_209645502.1">
    <property type="nucleotide sequence ID" value="NZ_JAGINW010000001.1"/>
</dbReference>
<dbReference type="EMBL" id="JAGINW010000001">
    <property type="protein sequence ID" value="MBP2328524.1"/>
    <property type="molecule type" value="Genomic_DNA"/>
</dbReference>
<dbReference type="InterPro" id="IPR011650">
    <property type="entry name" value="Peptidase_M20_dimer"/>
</dbReference>
<evidence type="ECO:0000256" key="1">
    <source>
        <dbReference type="ARBA" id="ARBA00006153"/>
    </source>
</evidence>
<dbReference type="PANTHER" id="PTHR32494">
    <property type="entry name" value="ALLANTOATE DEIMINASE-RELATED"/>
    <property type="match status" value="1"/>
</dbReference>
<keyword evidence="2 4" id="KW-0378">Hydrolase</keyword>
<dbReference type="InterPro" id="IPR002933">
    <property type="entry name" value="Peptidase_M20"/>
</dbReference>